<keyword evidence="9" id="KW-1185">Reference proteome</keyword>
<reference evidence="10" key="1">
    <citation type="submission" date="2025-08" db="UniProtKB">
        <authorList>
            <consortium name="RefSeq"/>
        </authorList>
    </citation>
    <scope>IDENTIFICATION</scope>
    <source>
        <tissue evidence="10">Seedling</tissue>
    </source>
</reference>
<name>A0A6P4A731_ZIZJJ</name>
<comment type="subcellular location">
    <subcellularLocation>
        <location evidence="1 8">Nucleus</location>
    </subcellularLocation>
</comment>
<dbReference type="PRINTS" id="PR00616">
    <property type="entry name" value="CCAATSUBUNTB"/>
</dbReference>
<keyword evidence="2 8" id="KW-0805">Transcription regulation</keyword>
<dbReference type="SMART" id="SM00521">
    <property type="entry name" value="CBF"/>
    <property type="match status" value="1"/>
</dbReference>
<dbReference type="RefSeq" id="XP_015889304.2">
    <property type="nucleotide sequence ID" value="XM_016033818.4"/>
</dbReference>
<organism evidence="9 10">
    <name type="scientific">Ziziphus jujuba</name>
    <name type="common">Chinese jujube</name>
    <name type="synonym">Ziziphus sativa</name>
    <dbReference type="NCBI Taxonomy" id="326968"/>
    <lineage>
        <taxon>Eukaryota</taxon>
        <taxon>Viridiplantae</taxon>
        <taxon>Streptophyta</taxon>
        <taxon>Embryophyta</taxon>
        <taxon>Tracheophyta</taxon>
        <taxon>Spermatophyta</taxon>
        <taxon>Magnoliopsida</taxon>
        <taxon>eudicotyledons</taxon>
        <taxon>Gunneridae</taxon>
        <taxon>Pentapetalae</taxon>
        <taxon>rosids</taxon>
        <taxon>fabids</taxon>
        <taxon>Rosales</taxon>
        <taxon>Rhamnaceae</taxon>
        <taxon>Paliureae</taxon>
        <taxon>Ziziphus</taxon>
    </lineage>
</organism>
<dbReference type="PROSITE" id="PS00686">
    <property type="entry name" value="NFYA_HAP2_1"/>
    <property type="match status" value="1"/>
</dbReference>
<dbReference type="Proteomes" id="UP001652623">
    <property type="component" value="Chromosome 7"/>
</dbReference>
<comment type="function">
    <text evidence="8">Component of the sequence-specific heterotrimeric transcription factor (NF-Y) which specifically recognizes a 5'-CCAAT-3' box motif found in the promoters of its target genes.</text>
</comment>
<dbReference type="InterPro" id="IPR001289">
    <property type="entry name" value="NFYA"/>
</dbReference>
<evidence type="ECO:0000256" key="6">
    <source>
        <dbReference type="ARBA" id="ARBA00023242"/>
    </source>
</evidence>
<keyword evidence="3 8" id="KW-0238">DNA-binding</keyword>
<evidence type="ECO:0000256" key="1">
    <source>
        <dbReference type="ARBA" id="ARBA00004123"/>
    </source>
</evidence>
<evidence type="ECO:0000256" key="2">
    <source>
        <dbReference type="ARBA" id="ARBA00023015"/>
    </source>
</evidence>
<dbReference type="Gene3D" id="6.10.250.2430">
    <property type="match status" value="1"/>
</dbReference>
<evidence type="ECO:0000256" key="4">
    <source>
        <dbReference type="ARBA" id="ARBA00023159"/>
    </source>
</evidence>
<dbReference type="PANTHER" id="PTHR12632">
    <property type="entry name" value="TRANSCRIPTION FACTOR NF-Y ALPHA-RELATED"/>
    <property type="match status" value="1"/>
</dbReference>
<keyword evidence="5 8" id="KW-0804">Transcription</keyword>
<dbReference type="GO" id="GO:0003677">
    <property type="term" value="F:DNA binding"/>
    <property type="evidence" value="ECO:0007669"/>
    <property type="project" value="UniProtKB-KW"/>
</dbReference>
<keyword evidence="4" id="KW-0010">Activator</keyword>
<comment type="similarity">
    <text evidence="8">Belongs to the NFYA/HAP2 subunit family.</text>
</comment>
<dbReference type="GO" id="GO:0016602">
    <property type="term" value="C:CCAAT-binding factor complex"/>
    <property type="evidence" value="ECO:0007669"/>
    <property type="project" value="InterPro"/>
</dbReference>
<comment type="subunit">
    <text evidence="7">Heterotrimeric transcription factor composed of three components, NF-YA, NF-YB and NF-YC. NF-YB and NF-YC must interact and dimerize for NF-YA association and DNA binding.</text>
</comment>
<dbReference type="InterPro" id="IPR018362">
    <property type="entry name" value="CCAAT-binding_factor_CS"/>
</dbReference>
<accession>A0A6P4A731</accession>
<gene>
    <name evidence="10" type="primary">LOC107424112</name>
</gene>
<keyword evidence="6 8" id="KW-0539">Nucleus</keyword>
<dbReference type="Pfam" id="PF02045">
    <property type="entry name" value="CBFB_NFYA"/>
    <property type="match status" value="1"/>
</dbReference>
<dbReference type="KEGG" id="zju:107424112"/>
<dbReference type="GeneID" id="107424112"/>
<protein>
    <recommendedName>
        <fullName evidence="8">Nuclear transcription factor Y subunit</fullName>
    </recommendedName>
</protein>
<evidence type="ECO:0000256" key="8">
    <source>
        <dbReference type="RuleBase" id="RU367155"/>
    </source>
</evidence>
<dbReference type="PROSITE" id="PS51152">
    <property type="entry name" value="NFYA_HAP2_2"/>
    <property type="match status" value="1"/>
</dbReference>
<evidence type="ECO:0000313" key="9">
    <source>
        <dbReference type="Proteomes" id="UP001652623"/>
    </source>
</evidence>
<dbReference type="AlphaFoldDB" id="A0A6P4A731"/>
<dbReference type="GO" id="GO:0003700">
    <property type="term" value="F:DNA-binding transcription factor activity"/>
    <property type="evidence" value="ECO:0007669"/>
    <property type="project" value="UniProtKB-UniRule"/>
</dbReference>
<evidence type="ECO:0000313" key="10">
    <source>
        <dbReference type="RefSeq" id="XP_015889304.2"/>
    </source>
</evidence>
<sequence>MKPVFLLSNSNITSSSSQVGHSNLMAHSPYAYTDPYYGGLLTAYGPQFLPQMVGVAPSRVPLPFDLAEDGPIYVNAKQYHGILRRRQSRAKLEAKNRLIKTRKPYLHESRHIHALNRVRGSGGRFLSNKKLQQADSNHATTMNSEKLQKDTSETQIHQSGFSEYASIVATHSDITSASDGSTMFQRSDHELPDVSPHMGGALQCSGRLLHGRTTQHRGSIVR</sequence>
<evidence type="ECO:0000256" key="5">
    <source>
        <dbReference type="ARBA" id="ARBA00023163"/>
    </source>
</evidence>
<proteinExistence type="inferred from homology"/>
<dbReference type="InParanoid" id="A0A6P4A731"/>
<evidence type="ECO:0000256" key="7">
    <source>
        <dbReference type="ARBA" id="ARBA00025911"/>
    </source>
</evidence>
<evidence type="ECO:0000256" key="3">
    <source>
        <dbReference type="ARBA" id="ARBA00023125"/>
    </source>
</evidence>